<dbReference type="GO" id="GO:0004568">
    <property type="term" value="F:chitinase activity"/>
    <property type="evidence" value="ECO:0007669"/>
    <property type="project" value="InterPro"/>
</dbReference>
<keyword evidence="1" id="KW-0611">Plant defense</keyword>
<dbReference type="PROSITE" id="PS00773">
    <property type="entry name" value="CHITINASE_19_1"/>
    <property type="match status" value="1"/>
</dbReference>
<dbReference type="PANTHER" id="PTHR22595">
    <property type="entry name" value="CHITINASE-RELATED"/>
    <property type="match status" value="1"/>
</dbReference>
<feature type="domain" description="Chitin-binding type-2" evidence="4">
    <location>
        <begin position="522"/>
        <end position="582"/>
    </location>
</feature>
<accession>A0A9D4TSC6</accession>
<feature type="compositionally biased region" description="Gly residues" evidence="3">
    <location>
        <begin position="599"/>
        <end position="627"/>
    </location>
</feature>
<dbReference type="Pfam" id="PF00182">
    <property type="entry name" value="Glyco_hydro_19"/>
    <property type="match status" value="1"/>
</dbReference>
<dbReference type="GO" id="GO:0006032">
    <property type="term" value="P:chitin catabolic process"/>
    <property type="evidence" value="ECO:0007669"/>
    <property type="project" value="InterPro"/>
</dbReference>
<dbReference type="AlphaFoldDB" id="A0A9D4TSC6"/>
<dbReference type="CDD" id="cd00325">
    <property type="entry name" value="chitinase_GH19"/>
    <property type="match status" value="1"/>
</dbReference>
<dbReference type="OrthoDB" id="5985073at2759"/>
<feature type="region of interest" description="Disordered" evidence="3">
    <location>
        <begin position="580"/>
        <end position="627"/>
    </location>
</feature>
<evidence type="ECO:0000256" key="1">
    <source>
        <dbReference type="ARBA" id="ARBA00022821"/>
    </source>
</evidence>
<dbReference type="InterPro" id="IPR000726">
    <property type="entry name" value="Glyco_hydro_19_cat"/>
</dbReference>
<keyword evidence="2" id="KW-1015">Disulfide bond</keyword>
<dbReference type="GO" id="GO:0005576">
    <property type="term" value="C:extracellular region"/>
    <property type="evidence" value="ECO:0007669"/>
    <property type="project" value="InterPro"/>
</dbReference>
<dbReference type="Gene3D" id="2.170.140.10">
    <property type="entry name" value="Chitin binding domain"/>
    <property type="match status" value="1"/>
</dbReference>
<keyword evidence="6" id="KW-1185">Reference proteome</keyword>
<dbReference type="Pfam" id="PF01607">
    <property type="entry name" value="CBM_14"/>
    <property type="match status" value="1"/>
</dbReference>
<evidence type="ECO:0000313" key="5">
    <source>
        <dbReference type="EMBL" id="KAI3433417.1"/>
    </source>
</evidence>
<dbReference type="PROSITE" id="PS50940">
    <property type="entry name" value="CHIT_BIND_II"/>
    <property type="match status" value="1"/>
</dbReference>
<dbReference type="FunFam" id="3.30.20.10:FF:000001">
    <property type="entry name" value="Endochitinase (Chitinase)"/>
    <property type="match status" value="1"/>
</dbReference>
<evidence type="ECO:0000259" key="4">
    <source>
        <dbReference type="PROSITE" id="PS50940"/>
    </source>
</evidence>
<dbReference type="SUPFAM" id="SSF53955">
    <property type="entry name" value="Lysozyme-like"/>
    <property type="match status" value="1"/>
</dbReference>
<dbReference type="Gene3D" id="3.30.20.10">
    <property type="entry name" value="Endochitinase, domain 2"/>
    <property type="match status" value="1"/>
</dbReference>
<gene>
    <name evidence="5" type="ORF">D9Q98_003232</name>
</gene>
<comment type="caution">
    <text evidence="5">The sequence shown here is derived from an EMBL/GenBank/DDBJ whole genome shotgun (WGS) entry which is preliminary data.</text>
</comment>
<organism evidence="5 6">
    <name type="scientific">Chlorella vulgaris</name>
    <name type="common">Green alga</name>
    <dbReference type="NCBI Taxonomy" id="3077"/>
    <lineage>
        <taxon>Eukaryota</taxon>
        <taxon>Viridiplantae</taxon>
        <taxon>Chlorophyta</taxon>
        <taxon>core chlorophytes</taxon>
        <taxon>Trebouxiophyceae</taxon>
        <taxon>Chlorellales</taxon>
        <taxon>Chlorellaceae</taxon>
        <taxon>Chlorella clade</taxon>
        <taxon>Chlorella</taxon>
    </lineage>
</organism>
<dbReference type="GO" id="GO:0008061">
    <property type="term" value="F:chitin binding"/>
    <property type="evidence" value="ECO:0007669"/>
    <property type="project" value="InterPro"/>
</dbReference>
<dbReference type="EMBL" id="SIDB01000004">
    <property type="protein sequence ID" value="KAI3433417.1"/>
    <property type="molecule type" value="Genomic_DNA"/>
</dbReference>
<name>A0A9D4TSC6_CHLVU</name>
<dbReference type="InterPro" id="IPR036508">
    <property type="entry name" value="Chitin-bd_dom_sf"/>
</dbReference>
<dbReference type="InterPro" id="IPR023346">
    <property type="entry name" value="Lysozyme-like_dom_sf"/>
</dbReference>
<dbReference type="SMART" id="SM00494">
    <property type="entry name" value="ChtBD2"/>
    <property type="match status" value="1"/>
</dbReference>
<dbReference type="PANTHER" id="PTHR22595:SF79">
    <property type="entry name" value="CHITINASE 12"/>
    <property type="match status" value="1"/>
</dbReference>
<proteinExistence type="predicted"/>
<dbReference type="SUPFAM" id="SSF57625">
    <property type="entry name" value="Invertebrate chitin-binding proteins"/>
    <property type="match status" value="1"/>
</dbReference>
<evidence type="ECO:0000313" key="6">
    <source>
        <dbReference type="Proteomes" id="UP001055712"/>
    </source>
</evidence>
<reference evidence="5" key="1">
    <citation type="journal article" date="2019" name="Plant J.">
        <title>Chlorella vulgaris genome assembly and annotation reveals the molecular basis for metabolic acclimation to high light conditions.</title>
        <authorList>
            <person name="Cecchin M."/>
            <person name="Marcolungo L."/>
            <person name="Rossato M."/>
            <person name="Girolomoni L."/>
            <person name="Cosentino E."/>
            <person name="Cuine S."/>
            <person name="Li-Beisson Y."/>
            <person name="Delledonne M."/>
            <person name="Ballottari M."/>
        </authorList>
    </citation>
    <scope>NUCLEOTIDE SEQUENCE</scope>
    <source>
        <strain evidence="5">211/11P</strain>
    </source>
</reference>
<dbReference type="GO" id="GO:0016998">
    <property type="term" value="P:cell wall macromolecule catabolic process"/>
    <property type="evidence" value="ECO:0007669"/>
    <property type="project" value="InterPro"/>
</dbReference>
<dbReference type="GO" id="GO:0006952">
    <property type="term" value="P:defense response"/>
    <property type="evidence" value="ECO:0007669"/>
    <property type="project" value="UniProtKB-KW"/>
</dbReference>
<feature type="compositionally biased region" description="Pro residues" evidence="3">
    <location>
        <begin position="497"/>
        <end position="510"/>
    </location>
</feature>
<protein>
    <recommendedName>
        <fullName evidence="4">Chitin-binding type-2 domain-containing protein</fullName>
    </recommendedName>
</protein>
<reference evidence="5" key="2">
    <citation type="submission" date="2020-11" db="EMBL/GenBank/DDBJ databases">
        <authorList>
            <person name="Cecchin M."/>
            <person name="Marcolungo L."/>
            <person name="Rossato M."/>
            <person name="Girolomoni L."/>
            <person name="Cosentino E."/>
            <person name="Cuine S."/>
            <person name="Li-Beisson Y."/>
            <person name="Delledonne M."/>
            <person name="Ballottari M."/>
        </authorList>
    </citation>
    <scope>NUCLEOTIDE SEQUENCE</scope>
    <source>
        <strain evidence="5">211/11P</strain>
        <tissue evidence="5">Whole cell</tissue>
    </source>
</reference>
<evidence type="ECO:0000256" key="2">
    <source>
        <dbReference type="ARBA" id="ARBA00023157"/>
    </source>
</evidence>
<sequence length="877" mass="91664">MPLPCPHGTVEYNNVCYDICKAPQTKAANRPDLCMKPCTGTLTSGDGAAVPGSTKCIRCPDASPDYVLATNRCYPTCASGSAVGPLCCGACPSWHLQHNATHCIKNGVRPPAYSLRSVPCQGRAAAIPTKQTSRLVSTTSTDKRCPDGETLIGTDCVACPEGFSLDEAVHQDGTSELQCRTPQFCYGDTVSCGGFCVSTEVFQASRLDEFIYDEQCDTAFGQLPSSCYVGCGSSVDLPYALPASPVCPAVVAQQDPSVYPAPCPTGATEHLGSCYMACESPSIERSKRPDQCLRACNGTRTSGEGAVVQGSANCIRCPDASPDYVLATNRCYPTCASGELAVRELCCPPCPAGSSQLNATHCFKPNTTPRVYVQRSSTCEARSPPVPVQHITRIVDKVAVARDCGGDATLINGQCYACPSGQQLDASTSQSGDTPQLQCISSTGCTDGEVLCGGFCIETGYFNSAGFQGDDQCSAIFGQLSRECLVGCDLRGVAPVPSSPPPPPPSPSPEPESTGCQPSDATCVCTTPSPRTGLYADQSSGCTKYYQCSGPGQYFRRDCGPGLQFSNALQGCDFPANVQCTTDAPRPTPPPPPSSDSGGSSGGSGSGGGGGSGSGGSGGSSGGGGSSDGVGVGRYLTQALWDTMFRNINNPACTGANFYSYDAFVAATKVFPDFANSGSDEVNRRELAAFLAQISHEVTGGPATNNQYDWGLCWKVELCVYAGNDKDCAPYCDPTLYSCPPGRKYYGRGPIQLSWNYNYAQAGAALGLDLLNNPGLVSTNASVAFQTALWFWTAPQTPKPSCHDVMAGRFTPAVSDISAGRVPGFGLTTNIINGGLECNQPTTPAVWDRINYFTRYTALLGTPPGANLECSAQRSYS</sequence>
<feature type="region of interest" description="Disordered" evidence="3">
    <location>
        <begin position="495"/>
        <end position="515"/>
    </location>
</feature>
<dbReference type="InterPro" id="IPR002557">
    <property type="entry name" value="Chitin-bd_dom"/>
</dbReference>
<dbReference type="Proteomes" id="UP001055712">
    <property type="component" value="Unassembled WGS sequence"/>
</dbReference>
<dbReference type="Gene3D" id="1.10.530.10">
    <property type="match status" value="1"/>
</dbReference>
<evidence type="ECO:0000256" key="3">
    <source>
        <dbReference type="SAM" id="MobiDB-lite"/>
    </source>
</evidence>